<dbReference type="EMBL" id="QNBC01000004">
    <property type="protein sequence ID" value="RKX68032.1"/>
    <property type="molecule type" value="Genomic_DNA"/>
</dbReference>
<evidence type="ECO:0000313" key="2">
    <source>
        <dbReference type="EMBL" id="RKX68032.1"/>
    </source>
</evidence>
<dbReference type="Proteomes" id="UP000282321">
    <property type="component" value="Unassembled WGS sequence"/>
</dbReference>
<evidence type="ECO:0000259" key="1">
    <source>
        <dbReference type="SMART" id="SM00382"/>
    </source>
</evidence>
<proteinExistence type="predicted"/>
<dbReference type="InterPro" id="IPR027417">
    <property type="entry name" value="P-loop_NTPase"/>
</dbReference>
<accession>A0A660SBQ8</accession>
<dbReference type="InterPro" id="IPR003593">
    <property type="entry name" value="AAA+_ATPase"/>
</dbReference>
<sequence length="275" mass="31637">MGFEDFFHLKLDPFSNVPDPRFFFSSYEHKLAIVKILYTIDKMRGLSLLVGDVGTGKTTVSRKLLLTINKNPNFKAGLIVLTNNHFKLSWFLDRVAKFLNIDDDYDNYEEIKGAIISKLISYYKSNKKVVLIIDEANNLKERDDIIEEIRGFLNYELGNRKLMTFVLIGTKEILPYVRRNESFYQRIAMKLQLKPLSLTSTKEYIKYRLKIAGADVNIFTDDALNIIHEASNGIPRLINIICDNALLDAALQKKLPIDGNMIKDISKLYSIESEI</sequence>
<dbReference type="SUPFAM" id="SSF52540">
    <property type="entry name" value="P-loop containing nucleoside triphosphate hydrolases"/>
    <property type="match status" value="1"/>
</dbReference>
<protein>
    <submittedName>
        <fullName evidence="2">AAA family ATPase</fullName>
    </submittedName>
</protein>
<reference evidence="2 3" key="1">
    <citation type="submission" date="2018-06" db="EMBL/GenBank/DDBJ databases">
        <title>Extensive metabolic versatility and redundancy in microbially diverse, dynamic hydrothermal sediments.</title>
        <authorList>
            <person name="Dombrowski N."/>
            <person name="Teske A."/>
            <person name="Baker B.J."/>
        </authorList>
    </citation>
    <scope>NUCLEOTIDE SEQUENCE [LARGE SCALE GENOMIC DNA]</scope>
    <source>
        <strain evidence="2">B35_G9</strain>
    </source>
</reference>
<dbReference type="InterPro" id="IPR049945">
    <property type="entry name" value="AAA_22"/>
</dbReference>
<name>A0A660SBQ8_UNCT6</name>
<dbReference type="AlphaFoldDB" id="A0A660SBQ8"/>
<dbReference type="GO" id="GO:0016887">
    <property type="term" value="F:ATP hydrolysis activity"/>
    <property type="evidence" value="ECO:0007669"/>
    <property type="project" value="InterPro"/>
</dbReference>
<evidence type="ECO:0000313" key="3">
    <source>
        <dbReference type="Proteomes" id="UP000282321"/>
    </source>
</evidence>
<feature type="domain" description="AAA+ ATPase" evidence="1">
    <location>
        <begin position="43"/>
        <end position="193"/>
    </location>
</feature>
<dbReference type="PANTHER" id="PTHR35894:SF1">
    <property type="entry name" value="PHOSPHORIBULOKINASE _ URIDINE KINASE FAMILY"/>
    <property type="match status" value="1"/>
</dbReference>
<dbReference type="SMART" id="SM00382">
    <property type="entry name" value="AAA"/>
    <property type="match status" value="1"/>
</dbReference>
<dbReference type="PANTHER" id="PTHR35894">
    <property type="entry name" value="GENERAL SECRETION PATHWAY PROTEIN A-RELATED"/>
    <property type="match status" value="1"/>
</dbReference>
<organism evidence="2 3">
    <name type="scientific">candidate division TA06 bacterium</name>
    <dbReference type="NCBI Taxonomy" id="2250710"/>
    <lineage>
        <taxon>Bacteria</taxon>
        <taxon>Bacteria division TA06</taxon>
    </lineage>
</organism>
<gene>
    <name evidence="2" type="ORF">DRP44_00555</name>
</gene>
<comment type="caution">
    <text evidence="2">The sequence shown here is derived from an EMBL/GenBank/DDBJ whole genome shotgun (WGS) entry which is preliminary data.</text>
</comment>
<dbReference type="Pfam" id="PF13401">
    <property type="entry name" value="AAA_22"/>
    <property type="match status" value="1"/>
</dbReference>
<dbReference type="InterPro" id="IPR052026">
    <property type="entry name" value="ExeA_AAA_ATPase_DNA-bind"/>
</dbReference>
<dbReference type="Gene3D" id="3.40.50.300">
    <property type="entry name" value="P-loop containing nucleotide triphosphate hydrolases"/>
    <property type="match status" value="1"/>
</dbReference>